<evidence type="ECO:0000313" key="1">
    <source>
        <dbReference type="EMBL" id="GAF67967.1"/>
    </source>
</evidence>
<protein>
    <submittedName>
        <fullName evidence="1">Uncharacterized protein</fullName>
    </submittedName>
</protein>
<reference evidence="1" key="1">
    <citation type="journal article" date="2014" name="Front. Microbiol.">
        <title>High frequency of phylogenetically diverse reductive dehalogenase-homologous genes in deep subseafloor sedimentary metagenomes.</title>
        <authorList>
            <person name="Kawai M."/>
            <person name="Futagami T."/>
            <person name="Toyoda A."/>
            <person name="Takaki Y."/>
            <person name="Nishi S."/>
            <person name="Hori S."/>
            <person name="Arai W."/>
            <person name="Tsubouchi T."/>
            <person name="Morono Y."/>
            <person name="Uchiyama I."/>
            <person name="Ito T."/>
            <person name="Fujiyama A."/>
            <person name="Inagaki F."/>
            <person name="Takami H."/>
        </authorList>
    </citation>
    <scope>NUCLEOTIDE SEQUENCE</scope>
    <source>
        <strain evidence="1">Expedition CK06-06</strain>
    </source>
</reference>
<sequence>MSSIKAKLTTSVKVPAGPGDAQLLRAALIAASQANTAQMLDDEDLPCCSQCAGLDLVEPPEYDHARRVVNIRGVREVLASGAGTCAELASIDAGAQNKRLLAGESQTAAECEIIEDARGSGRHHVRVLKTSGAVTDHATAKQGDCGCS</sequence>
<accession>X0RW72</accession>
<organism evidence="1">
    <name type="scientific">marine sediment metagenome</name>
    <dbReference type="NCBI Taxonomy" id="412755"/>
    <lineage>
        <taxon>unclassified sequences</taxon>
        <taxon>metagenomes</taxon>
        <taxon>ecological metagenomes</taxon>
    </lineage>
</organism>
<dbReference type="EMBL" id="BARS01005038">
    <property type="protein sequence ID" value="GAF67967.1"/>
    <property type="molecule type" value="Genomic_DNA"/>
</dbReference>
<comment type="caution">
    <text evidence="1">The sequence shown here is derived from an EMBL/GenBank/DDBJ whole genome shotgun (WGS) entry which is preliminary data.</text>
</comment>
<proteinExistence type="predicted"/>
<gene>
    <name evidence="1" type="ORF">S01H1_09864</name>
</gene>
<dbReference type="AlphaFoldDB" id="X0RW72"/>
<name>X0RW72_9ZZZZ</name>